<comment type="caution">
    <text evidence="3">The sequence shown here is derived from an EMBL/GenBank/DDBJ whole genome shotgun (WGS) entry which is preliminary data.</text>
</comment>
<organism evidence="3 4">
    <name type="scientific">Periconia digitata</name>
    <dbReference type="NCBI Taxonomy" id="1303443"/>
    <lineage>
        <taxon>Eukaryota</taxon>
        <taxon>Fungi</taxon>
        <taxon>Dikarya</taxon>
        <taxon>Ascomycota</taxon>
        <taxon>Pezizomycotina</taxon>
        <taxon>Dothideomycetes</taxon>
        <taxon>Pleosporomycetidae</taxon>
        <taxon>Pleosporales</taxon>
        <taxon>Massarineae</taxon>
        <taxon>Periconiaceae</taxon>
        <taxon>Periconia</taxon>
    </lineage>
</organism>
<name>A0A9W4U1J0_9PLEO</name>
<sequence>MRISNVLFCLWLGRVATAQPDATASPDSELTHAERTRCIDQSAPLVVNTNSSQVCVDNRSADGEGFTCYLTLDCDLFLYKYPCCEASDDNQILTGSRWPTNTPVEPTQVMESMKASMSSMLSPTSTAPSSTPPPTPSPTSDTTPSNAVTNSFSYSVMKLSLLCTLWAFVKIS</sequence>
<protein>
    <submittedName>
        <fullName evidence="3">Uncharacterized protein</fullName>
    </submittedName>
</protein>
<keyword evidence="2" id="KW-0732">Signal</keyword>
<dbReference type="EMBL" id="CAOQHR010000001">
    <property type="protein sequence ID" value="CAI6233988.1"/>
    <property type="molecule type" value="Genomic_DNA"/>
</dbReference>
<evidence type="ECO:0000313" key="3">
    <source>
        <dbReference type="EMBL" id="CAI6233988.1"/>
    </source>
</evidence>
<feature type="compositionally biased region" description="Low complexity" evidence="1">
    <location>
        <begin position="116"/>
        <end position="129"/>
    </location>
</feature>
<evidence type="ECO:0000256" key="2">
    <source>
        <dbReference type="SAM" id="SignalP"/>
    </source>
</evidence>
<feature type="signal peptide" evidence="2">
    <location>
        <begin position="1"/>
        <end position="18"/>
    </location>
</feature>
<gene>
    <name evidence="3" type="ORF">PDIGIT_LOCUS326</name>
</gene>
<dbReference type="Proteomes" id="UP001152607">
    <property type="component" value="Unassembled WGS sequence"/>
</dbReference>
<keyword evidence="4" id="KW-1185">Reference proteome</keyword>
<feature type="chain" id="PRO_5040952954" evidence="2">
    <location>
        <begin position="19"/>
        <end position="172"/>
    </location>
</feature>
<proteinExistence type="predicted"/>
<evidence type="ECO:0000313" key="4">
    <source>
        <dbReference type="Proteomes" id="UP001152607"/>
    </source>
</evidence>
<evidence type="ECO:0000256" key="1">
    <source>
        <dbReference type="SAM" id="MobiDB-lite"/>
    </source>
</evidence>
<reference evidence="3" key="1">
    <citation type="submission" date="2023-01" db="EMBL/GenBank/DDBJ databases">
        <authorList>
            <person name="Van Ghelder C."/>
            <person name="Rancurel C."/>
        </authorList>
    </citation>
    <scope>NUCLEOTIDE SEQUENCE</scope>
    <source>
        <strain evidence="3">CNCM I-4278</strain>
    </source>
</reference>
<accession>A0A9W4U1J0</accession>
<feature type="region of interest" description="Disordered" evidence="1">
    <location>
        <begin position="113"/>
        <end position="145"/>
    </location>
</feature>
<dbReference type="AlphaFoldDB" id="A0A9W4U1J0"/>